<evidence type="ECO:0000313" key="13">
    <source>
        <dbReference type="EMBL" id="KAK0538988.1"/>
    </source>
</evidence>
<evidence type="ECO:0000256" key="8">
    <source>
        <dbReference type="ARBA" id="ARBA00022691"/>
    </source>
</evidence>
<reference evidence="13" key="1">
    <citation type="journal article" date="2023" name="PhytoFront">
        <title>Draft Genome Resources of Seven Strains of Tilletia horrida, Causal Agent of Kernel Smut of Rice.</title>
        <authorList>
            <person name="Khanal S."/>
            <person name="Antony Babu S."/>
            <person name="Zhou X.G."/>
        </authorList>
    </citation>
    <scope>NUCLEOTIDE SEQUENCE</scope>
    <source>
        <strain evidence="13">TX3</strain>
    </source>
</reference>
<feature type="region of interest" description="Disordered" evidence="12">
    <location>
        <begin position="171"/>
        <end position="192"/>
    </location>
</feature>
<evidence type="ECO:0000256" key="10">
    <source>
        <dbReference type="ARBA" id="ARBA00047957"/>
    </source>
</evidence>
<keyword evidence="7 11" id="KW-0808">Transferase</keyword>
<evidence type="ECO:0000256" key="9">
    <source>
        <dbReference type="ARBA" id="ARBA00022694"/>
    </source>
</evidence>
<keyword evidence="5 11" id="KW-0963">Cytoplasm</keyword>
<evidence type="ECO:0000256" key="1">
    <source>
        <dbReference type="ARBA" id="ARBA00004496"/>
    </source>
</evidence>
<evidence type="ECO:0000256" key="3">
    <source>
        <dbReference type="ARBA" id="ARBA00012795"/>
    </source>
</evidence>
<dbReference type="EC" id="2.1.1.211" evidence="3 11"/>
<feature type="region of interest" description="Disordered" evidence="12">
    <location>
        <begin position="1"/>
        <end position="59"/>
    </location>
</feature>
<evidence type="ECO:0000256" key="4">
    <source>
        <dbReference type="ARBA" id="ARBA00017788"/>
    </source>
</evidence>
<keyword evidence="8 11" id="KW-0949">S-adenosyl-L-methionine</keyword>
<dbReference type="Pfam" id="PF07757">
    <property type="entry name" value="AdoMet_MTase"/>
    <property type="match status" value="2"/>
</dbReference>
<feature type="compositionally biased region" description="Low complexity" evidence="12">
    <location>
        <begin position="32"/>
        <end position="57"/>
    </location>
</feature>
<evidence type="ECO:0000256" key="7">
    <source>
        <dbReference type="ARBA" id="ARBA00022679"/>
    </source>
</evidence>
<comment type="caution">
    <text evidence="13">The sequence shown here is derived from an EMBL/GenBank/DDBJ whole genome shotgun (WGS) entry which is preliminary data.</text>
</comment>
<keyword evidence="9 11" id="KW-0819">tRNA processing</keyword>
<dbReference type="GO" id="GO:0005737">
    <property type="term" value="C:cytoplasm"/>
    <property type="evidence" value="ECO:0007669"/>
    <property type="project" value="UniProtKB-SubCell"/>
</dbReference>
<accession>A0AAN6JM90</accession>
<dbReference type="InterPro" id="IPR011671">
    <property type="entry name" value="tRNA_uracil_MeTrfase"/>
</dbReference>
<feature type="region of interest" description="Disordered" evidence="12">
    <location>
        <begin position="656"/>
        <end position="675"/>
    </location>
</feature>
<dbReference type="PANTHER" id="PTHR21210">
    <property type="entry name" value="TRNA (URACIL-O(2)-)-METHYLTRANSFERASE-RELATED"/>
    <property type="match status" value="1"/>
</dbReference>
<organism evidence="13 14">
    <name type="scientific">Tilletia horrida</name>
    <dbReference type="NCBI Taxonomy" id="155126"/>
    <lineage>
        <taxon>Eukaryota</taxon>
        <taxon>Fungi</taxon>
        <taxon>Dikarya</taxon>
        <taxon>Basidiomycota</taxon>
        <taxon>Ustilaginomycotina</taxon>
        <taxon>Exobasidiomycetes</taxon>
        <taxon>Tilletiales</taxon>
        <taxon>Tilletiaceae</taxon>
        <taxon>Tilletia</taxon>
    </lineage>
</organism>
<dbReference type="Proteomes" id="UP001176521">
    <property type="component" value="Unassembled WGS sequence"/>
</dbReference>
<comment type="subcellular location">
    <subcellularLocation>
        <location evidence="1 11">Cytoplasm</location>
    </subcellularLocation>
</comment>
<evidence type="ECO:0000256" key="6">
    <source>
        <dbReference type="ARBA" id="ARBA00022603"/>
    </source>
</evidence>
<comment type="function">
    <text evidence="11">Adenosyl-L-methionine (AdoMet)-dependent tRNA (uracil-O(2)-)-methyltransferase.</text>
</comment>
<evidence type="ECO:0000256" key="12">
    <source>
        <dbReference type="SAM" id="MobiDB-lite"/>
    </source>
</evidence>
<protein>
    <recommendedName>
        <fullName evidence="4 11">tRNA (uracil-O(2)-)-methyltransferase</fullName>
        <ecNumber evidence="3 11">2.1.1.211</ecNumber>
    </recommendedName>
</protein>
<evidence type="ECO:0000313" key="14">
    <source>
        <dbReference type="Proteomes" id="UP001176521"/>
    </source>
</evidence>
<dbReference type="PANTHER" id="PTHR21210:SF0">
    <property type="entry name" value="TRNA (URACIL-O(2)-)-METHYLTRANSFERASE-RELATED"/>
    <property type="match status" value="1"/>
</dbReference>
<dbReference type="GO" id="GO:0030488">
    <property type="term" value="P:tRNA methylation"/>
    <property type="evidence" value="ECO:0007669"/>
    <property type="project" value="UniProtKB-UniRule"/>
</dbReference>
<proteinExistence type="inferred from homology"/>
<dbReference type="EMBL" id="JAPDMQ010000037">
    <property type="protein sequence ID" value="KAK0538988.1"/>
    <property type="molecule type" value="Genomic_DNA"/>
</dbReference>
<evidence type="ECO:0000256" key="2">
    <source>
        <dbReference type="ARBA" id="ARBA00009056"/>
    </source>
</evidence>
<dbReference type="GO" id="GO:0141101">
    <property type="term" value="F:tRNA(Ser) (uridine(44)-2'-O-)-methyltransferase activity"/>
    <property type="evidence" value="ECO:0007669"/>
    <property type="project" value="UniProtKB-EC"/>
</dbReference>
<dbReference type="AlphaFoldDB" id="A0AAN6JM90"/>
<comment type="similarity">
    <text evidence="2 11">Belongs to the TRM44 family.</text>
</comment>
<comment type="catalytic activity">
    <reaction evidence="10 11">
        <text>uridine(44) in tRNA(Ser) + S-adenosyl-L-methionine = 2'-O-methyluridine(44) in tRNA(Ser) + S-adenosyl-L-homocysteine + H(+)</text>
        <dbReference type="Rhea" id="RHEA:43100"/>
        <dbReference type="Rhea" id="RHEA-COMP:10339"/>
        <dbReference type="Rhea" id="RHEA-COMP:10340"/>
        <dbReference type="ChEBI" id="CHEBI:15378"/>
        <dbReference type="ChEBI" id="CHEBI:57856"/>
        <dbReference type="ChEBI" id="CHEBI:59789"/>
        <dbReference type="ChEBI" id="CHEBI:65315"/>
        <dbReference type="ChEBI" id="CHEBI:74478"/>
        <dbReference type="EC" id="2.1.1.211"/>
    </reaction>
</comment>
<feature type="region of interest" description="Disordered" evidence="12">
    <location>
        <begin position="564"/>
        <end position="583"/>
    </location>
</feature>
<keyword evidence="6 11" id="KW-0489">Methyltransferase</keyword>
<gene>
    <name evidence="13" type="primary">TRM44</name>
    <name evidence="13" type="ORF">OC842_001111</name>
</gene>
<evidence type="ECO:0000256" key="11">
    <source>
        <dbReference type="RuleBase" id="RU368004"/>
    </source>
</evidence>
<keyword evidence="14" id="KW-1185">Reference proteome</keyword>
<name>A0AAN6JM90_9BASI</name>
<sequence>MPSRSPAPQPSASSSVPPRPKVDIIPLPPHSAPSLPAHFLPGPSSSSSSQNEQQQQQPPEWLAMASMPAHAPLASFEHVMAELIHHPERNSSTILRADILDDDSNPEIWEGENLSGGEGWTRERSVLRRMMPRRPGIDWALTQTCDLWRRRPSGGASVEPGETVLVYTPLASGNDDMGSKDAAGQSTASRGRLRPALESEVPFYHPKVRAIAFRFLPSTPDGSSGEAHTFGQIRIDISPFSLPPNDDGGNSSTGLAHPFPPSHRLTRTVLSLLQTIHAHTWGHAHAYVKRVQHDILVPRELYQDTYLALKARHAERIMVEGLWVEKTDPEKHVFEDLGIAAWLMCLWKDSYPACTAPEGPENEYCDRGQRPWTRWARPPGGFVDVGCGNGLLVHLLHLEGYAGFGMDLRERKSWAVWRRDALAQRLAQESDLREVSLDLPSLVLDSVSRRSTGSGGRMEGSLFPPGSFLIGNHADEISPWLPFLAATAVESLDLPSGTGKETVVGAAYASIACCPFMLDGTRFGQKRYDYGGDEGIRHLLFGELPSRTADQDTVVKQITDALLLGPPVDPPSSKSGGGDKSGGSRNNAYLQYLSHLHLQAGWMIEKEALRIPSTKNWAIVGRRRVWETTAATEVQEGMRAEDAVRADIARLAEAARPGWKARTPEGKTGSGPAMH</sequence>
<evidence type="ECO:0000256" key="5">
    <source>
        <dbReference type="ARBA" id="ARBA00022490"/>
    </source>
</evidence>